<accession>A0A7Z6ZSC3</accession>
<dbReference type="NCBIfam" id="TIGR03545">
    <property type="entry name" value="TIGR03545 family protein"/>
    <property type="match status" value="1"/>
</dbReference>
<sequence length="586" mass="64676">MRQSAIRWPGLAAFLIIVGLLVAFSWLLLDTIIKWSLERSLGTLNGAEVNIERVEHTWVPLGVRIERIQVTDPLTPTMNRVVIGAVEGTMNVEQLLLGRLHFENVVSTGIRVQQPRESEGEVYQVPNREDIEGWAKQGLAALNLEVPSTDKILERMELKTPAAISAAEEAFATQKERVNEARSQLPSEEKIKAYEAKVKALTESDIKTPQELVAKREEFAALKEEFEKDKKALLSFKETVTDAVEQLQTQFAAVKDAPAQDMARVRELMQLNSAGLTEITALLFGDQARVWSNYMLLAYEQLAPMLARSADAAAIKPQRGEGVWFSFTGANAPPDFLIKLADTEFAFGETILDVQWNNITHQHEQLGQPTTFRARADNTQLWSSFNLNGELALGAEGVDARQQWQLKGVKLDNLALSESAEFAANIVAALLDSEGSVALRDSALDGNATIRLADMQVTANAENRWAQVVASALQSLTRLDIQTSIAGSMTQPTFNLRSDLDRQLGSALKSAALQEVEPELASLRAKLQEQTGGFLGENEEELSELVGLLTTAENREARLQELLEAKIQNKLEDQVKDRLKGLLNGG</sequence>
<gene>
    <name evidence="2" type="ORF">CWE22_10335</name>
</gene>
<evidence type="ECO:0000313" key="2">
    <source>
        <dbReference type="EMBL" id="RUO39261.1"/>
    </source>
</evidence>
<evidence type="ECO:0000256" key="1">
    <source>
        <dbReference type="SAM" id="Phobius"/>
    </source>
</evidence>
<evidence type="ECO:0000313" key="3">
    <source>
        <dbReference type="Proteomes" id="UP000287766"/>
    </source>
</evidence>
<keyword evidence="3" id="KW-1185">Reference proteome</keyword>
<proteinExistence type="predicted"/>
<feature type="transmembrane region" description="Helical" evidence="1">
    <location>
        <begin position="6"/>
        <end position="29"/>
    </location>
</feature>
<reference evidence="3" key="1">
    <citation type="journal article" date="2018" name="Front. Microbiol.">
        <title>Genome-Based Analysis Reveals the Taxonomy and Diversity of the Family Idiomarinaceae.</title>
        <authorList>
            <person name="Liu Y."/>
            <person name="Lai Q."/>
            <person name="Shao Z."/>
        </authorList>
    </citation>
    <scope>NUCLEOTIDE SEQUENCE [LARGE SCALE GENOMIC DNA]</scope>
    <source>
        <strain evidence="3">KYW314</strain>
    </source>
</reference>
<dbReference type="AlphaFoldDB" id="A0A7Z6ZSC3"/>
<keyword evidence="1" id="KW-0472">Membrane</keyword>
<dbReference type="Proteomes" id="UP000287766">
    <property type="component" value="Unassembled WGS sequence"/>
</dbReference>
<protein>
    <submittedName>
        <fullName evidence="2">TIGR03545 family protein</fullName>
    </submittedName>
</protein>
<keyword evidence="1" id="KW-1133">Transmembrane helix</keyword>
<dbReference type="EMBL" id="PIPR01000003">
    <property type="protein sequence ID" value="RUO39261.1"/>
    <property type="molecule type" value="Genomic_DNA"/>
</dbReference>
<name>A0A7Z6ZSC3_9GAMM</name>
<organism evidence="2 3">
    <name type="scientific">Pseudidiomarina aestuarii</name>
    <dbReference type="NCBI Taxonomy" id="624146"/>
    <lineage>
        <taxon>Bacteria</taxon>
        <taxon>Pseudomonadati</taxon>
        <taxon>Pseudomonadota</taxon>
        <taxon>Gammaproteobacteria</taxon>
        <taxon>Alteromonadales</taxon>
        <taxon>Idiomarinaceae</taxon>
        <taxon>Pseudidiomarina</taxon>
    </lineage>
</organism>
<keyword evidence="1" id="KW-0812">Transmembrane</keyword>
<comment type="caution">
    <text evidence="2">The sequence shown here is derived from an EMBL/GenBank/DDBJ whole genome shotgun (WGS) entry which is preliminary data.</text>
</comment>
<dbReference type="InterPro" id="IPR019934">
    <property type="entry name" value="CHP03545"/>
</dbReference>